<reference evidence="3 4" key="1">
    <citation type="submission" date="2017-02" db="EMBL/GenBank/DDBJ databases">
        <authorList>
            <person name="Peterson S.W."/>
        </authorList>
    </citation>
    <scope>NUCLEOTIDE SEQUENCE [LARGE SCALE GENOMIC DNA]</scope>
    <source>
        <strain evidence="3 4">ATCC 49788</strain>
    </source>
</reference>
<dbReference type="NCBIfam" id="TIGR02384">
    <property type="entry name" value="RelB_DinJ"/>
    <property type="match status" value="1"/>
</dbReference>
<accession>A0A1T4Y6P0</accession>
<evidence type="ECO:0000256" key="2">
    <source>
        <dbReference type="ARBA" id="ARBA00022649"/>
    </source>
</evidence>
<dbReference type="GO" id="GO:0006355">
    <property type="term" value="P:regulation of DNA-templated transcription"/>
    <property type="evidence" value="ECO:0007669"/>
    <property type="project" value="InterPro"/>
</dbReference>
<dbReference type="STRING" id="92487.SAMN02745130_03941"/>
<dbReference type="GO" id="GO:0006351">
    <property type="term" value="P:DNA-templated transcription"/>
    <property type="evidence" value="ECO:0007669"/>
    <property type="project" value="TreeGrafter"/>
</dbReference>
<keyword evidence="2" id="KW-1277">Toxin-antitoxin system</keyword>
<comment type="similarity">
    <text evidence="1">Belongs to the RelB/DinJ antitoxin family.</text>
</comment>
<proteinExistence type="inferred from homology"/>
<sequence length="81" mass="8906">MTSTMIHIRIDEDLKEDASKALAAMGLTLSDAVRVLLTKVAIEQRLPFELKVPKAPTVTSQRVDSMDDILRLLGSSNPSQK</sequence>
<dbReference type="PANTHER" id="PTHR38781">
    <property type="entry name" value="ANTITOXIN DINJ-RELATED"/>
    <property type="match status" value="1"/>
</dbReference>
<dbReference type="PANTHER" id="PTHR38781:SF1">
    <property type="entry name" value="ANTITOXIN DINJ-RELATED"/>
    <property type="match status" value="1"/>
</dbReference>
<dbReference type="AlphaFoldDB" id="A0A1T4Y6P0"/>
<gene>
    <name evidence="3" type="ORF">SAMN02745130_03941</name>
</gene>
<dbReference type="EMBL" id="FUYB01000040">
    <property type="protein sequence ID" value="SKA96961.1"/>
    <property type="molecule type" value="Genomic_DNA"/>
</dbReference>
<dbReference type="RefSeq" id="WP_327193636.1">
    <property type="nucleotide sequence ID" value="NZ_FUYB01000040.1"/>
</dbReference>
<name>A0A1T4Y6P0_9GAMM</name>
<dbReference type="Pfam" id="PF04221">
    <property type="entry name" value="RelB"/>
    <property type="match status" value="1"/>
</dbReference>
<dbReference type="InterPro" id="IPR007337">
    <property type="entry name" value="RelB/DinJ"/>
</dbReference>
<dbReference type="Gene3D" id="1.10.1220.10">
    <property type="entry name" value="Met repressor-like"/>
    <property type="match status" value="1"/>
</dbReference>
<dbReference type="Proteomes" id="UP000190460">
    <property type="component" value="Unassembled WGS sequence"/>
</dbReference>
<protein>
    <submittedName>
        <fullName evidence="3">RelB antitoxin</fullName>
    </submittedName>
</protein>
<evidence type="ECO:0000256" key="1">
    <source>
        <dbReference type="ARBA" id="ARBA00010562"/>
    </source>
</evidence>
<evidence type="ECO:0000313" key="4">
    <source>
        <dbReference type="Proteomes" id="UP000190460"/>
    </source>
</evidence>
<dbReference type="InterPro" id="IPR013321">
    <property type="entry name" value="Arc_rbn_hlx_hlx"/>
</dbReference>
<keyword evidence="4" id="KW-1185">Reference proteome</keyword>
<evidence type="ECO:0000313" key="3">
    <source>
        <dbReference type="EMBL" id="SKA96961.1"/>
    </source>
</evidence>
<organism evidence="3 4">
    <name type="scientific">Thiothrix eikelboomii</name>
    <dbReference type="NCBI Taxonomy" id="92487"/>
    <lineage>
        <taxon>Bacteria</taxon>
        <taxon>Pseudomonadati</taxon>
        <taxon>Pseudomonadota</taxon>
        <taxon>Gammaproteobacteria</taxon>
        <taxon>Thiotrichales</taxon>
        <taxon>Thiotrichaceae</taxon>
        <taxon>Thiothrix</taxon>
    </lineage>
</organism>